<dbReference type="PANTHER" id="PTHR39952:SF1">
    <property type="match status" value="1"/>
</dbReference>
<keyword evidence="1" id="KW-1133">Transmembrane helix</keyword>
<evidence type="ECO:0000313" key="2">
    <source>
        <dbReference type="EMBL" id="CAG7829387.1"/>
    </source>
</evidence>
<gene>
    <name evidence="2" type="ORF">AFUS01_LOCUS39252</name>
</gene>
<keyword evidence="1" id="KW-0812">Transmembrane</keyword>
<keyword evidence="1" id="KW-0472">Membrane</keyword>
<comment type="caution">
    <text evidence="2">The sequence shown here is derived from an EMBL/GenBank/DDBJ whole genome shotgun (WGS) entry which is preliminary data.</text>
</comment>
<sequence>VHYVFENTPDCDVIHGTLYSCLRAVFAISVVAVLLSIFLTMLLYQLIW</sequence>
<protein>
    <submittedName>
        <fullName evidence="2">Uncharacterized protein</fullName>
    </submittedName>
</protein>
<dbReference type="Proteomes" id="UP000708208">
    <property type="component" value="Unassembled WGS sequence"/>
</dbReference>
<evidence type="ECO:0000313" key="3">
    <source>
        <dbReference type="Proteomes" id="UP000708208"/>
    </source>
</evidence>
<evidence type="ECO:0000256" key="1">
    <source>
        <dbReference type="SAM" id="Phobius"/>
    </source>
</evidence>
<dbReference type="AlphaFoldDB" id="A0A8J2LBW4"/>
<proteinExistence type="predicted"/>
<dbReference type="PANTHER" id="PTHR39952">
    <property type="entry name" value="FI02073P"/>
    <property type="match status" value="1"/>
</dbReference>
<feature type="transmembrane region" description="Helical" evidence="1">
    <location>
        <begin position="24"/>
        <end position="47"/>
    </location>
</feature>
<accession>A0A8J2LBW4</accession>
<reference evidence="2" key="1">
    <citation type="submission" date="2021-06" db="EMBL/GenBank/DDBJ databases">
        <authorList>
            <person name="Hodson N. C."/>
            <person name="Mongue J. A."/>
            <person name="Jaron S. K."/>
        </authorList>
    </citation>
    <scope>NUCLEOTIDE SEQUENCE</scope>
</reference>
<keyword evidence="3" id="KW-1185">Reference proteome</keyword>
<dbReference type="EMBL" id="CAJVCH010551282">
    <property type="protein sequence ID" value="CAG7829387.1"/>
    <property type="molecule type" value="Genomic_DNA"/>
</dbReference>
<organism evidence="2 3">
    <name type="scientific">Allacma fusca</name>
    <dbReference type="NCBI Taxonomy" id="39272"/>
    <lineage>
        <taxon>Eukaryota</taxon>
        <taxon>Metazoa</taxon>
        <taxon>Ecdysozoa</taxon>
        <taxon>Arthropoda</taxon>
        <taxon>Hexapoda</taxon>
        <taxon>Collembola</taxon>
        <taxon>Symphypleona</taxon>
        <taxon>Sminthuridae</taxon>
        <taxon>Allacma</taxon>
    </lineage>
</organism>
<feature type="non-terminal residue" evidence="2">
    <location>
        <position position="1"/>
    </location>
</feature>
<name>A0A8J2LBW4_9HEXA</name>
<dbReference type="OrthoDB" id="8194427at2759"/>